<dbReference type="AlphaFoldDB" id="A0A318KEW9"/>
<sequence>MGGIFALLMTVGLFAAFLKILYLVIKKAVKDGILEAAEVQNSIGE</sequence>
<evidence type="ECO:0000256" key="1">
    <source>
        <dbReference type="SAM" id="Phobius"/>
    </source>
</evidence>
<feature type="transmembrane region" description="Helical" evidence="1">
    <location>
        <begin position="6"/>
        <end position="25"/>
    </location>
</feature>
<keyword evidence="3" id="KW-1185">Reference proteome</keyword>
<comment type="caution">
    <text evidence="2">The sequence shown here is derived from an EMBL/GenBank/DDBJ whole genome shotgun (WGS) entry which is preliminary data.</text>
</comment>
<proteinExistence type="predicted"/>
<reference evidence="2 3" key="1">
    <citation type="submission" date="2018-05" db="EMBL/GenBank/DDBJ databases">
        <title>Genomic Encyclopedia of Type Strains, Phase IV (KMG-IV): sequencing the most valuable type-strain genomes for metagenomic binning, comparative biology and taxonomic classification.</title>
        <authorList>
            <person name="Goeker M."/>
        </authorList>
    </citation>
    <scope>NUCLEOTIDE SEQUENCE [LARGE SCALE GENOMIC DNA]</scope>
    <source>
        <strain evidence="2 3">JC118</strain>
    </source>
</reference>
<keyword evidence="1" id="KW-0472">Membrane</keyword>
<gene>
    <name evidence="2" type="ORF">DES51_12028</name>
</gene>
<accession>A0A318KEW9</accession>
<organism evidence="2 3">
    <name type="scientific">Dielma fastidiosa</name>
    <dbReference type="NCBI Taxonomy" id="1034346"/>
    <lineage>
        <taxon>Bacteria</taxon>
        <taxon>Bacillati</taxon>
        <taxon>Bacillota</taxon>
        <taxon>Erysipelotrichia</taxon>
        <taxon>Erysipelotrichales</taxon>
        <taxon>Erysipelotrichaceae</taxon>
        <taxon>Dielma</taxon>
    </lineage>
</organism>
<keyword evidence="1" id="KW-0812">Transmembrane</keyword>
<evidence type="ECO:0000313" key="2">
    <source>
        <dbReference type="EMBL" id="PXX75125.1"/>
    </source>
</evidence>
<dbReference type="EMBL" id="QJKH01000020">
    <property type="protein sequence ID" value="PXX75125.1"/>
    <property type="molecule type" value="Genomic_DNA"/>
</dbReference>
<dbReference type="RefSeq" id="WP_022938501.1">
    <property type="nucleotide sequence ID" value="NZ_CABKRQ010000005.1"/>
</dbReference>
<name>A0A318KEW9_9FIRM</name>
<dbReference type="Proteomes" id="UP000247612">
    <property type="component" value="Unassembled WGS sequence"/>
</dbReference>
<keyword evidence="1" id="KW-1133">Transmembrane helix</keyword>
<protein>
    <submittedName>
        <fullName evidence="2">Uncharacterized protein</fullName>
    </submittedName>
</protein>
<evidence type="ECO:0000313" key="3">
    <source>
        <dbReference type="Proteomes" id="UP000247612"/>
    </source>
</evidence>